<reference evidence="2" key="2">
    <citation type="submission" date="2016-10" db="EMBL/GenBank/DDBJ databases">
        <authorList>
            <person name="de Groot N.N."/>
        </authorList>
    </citation>
    <scope>NUCLEOTIDE SEQUENCE [LARGE SCALE GENOMIC DNA]</scope>
    <source>
        <strain evidence="2">DSM 17908</strain>
    </source>
</reference>
<dbReference type="RefSeq" id="WP_092514375.1">
    <property type="nucleotide sequence ID" value="NZ_CAWNQB010000001.1"/>
</dbReference>
<dbReference type="STRING" id="351675.SAMN05421680_13910"/>
<evidence type="ECO:0000313" key="1">
    <source>
        <dbReference type="EMBL" id="PHM45877.1"/>
    </source>
</evidence>
<dbReference type="Gene3D" id="4.10.410.40">
    <property type="match status" value="1"/>
</dbReference>
<organism evidence="2 3">
    <name type="scientific">Xenorhabdus mauleonii</name>
    <dbReference type="NCBI Taxonomy" id="351675"/>
    <lineage>
        <taxon>Bacteria</taxon>
        <taxon>Pseudomonadati</taxon>
        <taxon>Pseudomonadota</taxon>
        <taxon>Gammaproteobacteria</taxon>
        <taxon>Enterobacterales</taxon>
        <taxon>Morganellaceae</taxon>
        <taxon>Xenorhabdus</taxon>
    </lineage>
</organism>
<dbReference type="InterPro" id="IPR014918">
    <property type="entry name" value="Phage_tail_3"/>
</dbReference>
<keyword evidence="4" id="KW-1185">Reference proteome</keyword>
<accession>A0A1I3XUT3</accession>
<evidence type="ECO:0000313" key="3">
    <source>
        <dbReference type="Proteomes" id="UP000198919"/>
    </source>
</evidence>
<protein>
    <submittedName>
        <fullName evidence="1">Major tail subunit</fullName>
    </submittedName>
    <submittedName>
        <fullName evidence="2">Phage tail tube protein, TTP</fullName>
    </submittedName>
</protein>
<reference evidence="1 4" key="3">
    <citation type="journal article" date="2017" name="Nat. Microbiol.">
        <title>Natural product diversity associated with the nematode symbionts Photorhabdus and Xenorhabdus.</title>
        <authorList>
            <person name="Tobias N.J."/>
            <person name="Wolff H."/>
            <person name="Djahanschiri B."/>
            <person name="Grundmann F."/>
            <person name="Kronenwerth M."/>
            <person name="Shi Y.M."/>
            <person name="Simonyi S."/>
            <person name="Grun P."/>
            <person name="Shapiro-Ilan D."/>
            <person name="Pidot S.J."/>
            <person name="Stinear T.P."/>
            <person name="Ebersberger I."/>
            <person name="Bode H.B."/>
        </authorList>
    </citation>
    <scope>NUCLEOTIDE SEQUENCE [LARGE SCALE GENOMIC DNA]</scope>
    <source>
        <strain evidence="1 4">DSM 17908</strain>
    </source>
</reference>
<dbReference type="EMBL" id="FORG01000039">
    <property type="protein sequence ID" value="SFK23328.1"/>
    <property type="molecule type" value="Genomic_DNA"/>
</dbReference>
<dbReference type="Proteomes" id="UP000198919">
    <property type="component" value="Unassembled WGS sequence"/>
</dbReference>
<proteinExistence type="predicted"/>
<evidence type="ECO:0000313" key="2">
    <source>
        <dbReference type="EMBL" id="SFK23328.1"/>
    </source>
</evidence>
<dbReference type="Pfam" id="PF08813">
    <property type="entry name" value="Phage_tail_3"/>
    <property type="match status" value="1"/>
</dbReference>
<reference evidence="3" key="1">
    <citation type="submission" date="2016-10" db="EMBL/GenBank/DDBJ databases">
        <authorList>
            <person name="Varghese N."/>
            <person name="Submissions S."/>
        </authorList>
    </citation>
    <scope>NUCLEOTIDE SEQUENCE [LARGE SCALE GENOMIC DNA]</scope>
    <source>
        <strain evidence="3">DSM 17908</strain>
    </source>
</reference>
<dbReference type="Proteomes" id="UP000224607">
    <property type="component" value="Unassembled WGS sequence"/>
</dbReference>
<dbReference type="EMBL" id="NITY01000001">
    <property type="protein sequence ID" value="PHM45877.1"/>
    <property type="molecule type" value="Genomic_DNA"/>
</dbReference>
<dbReference type="AlphaFoldDB" id="A0A1I3XUT3"/>
<evidence type="ECO:0000313" key="4">
    <source>
        <dbReference type="Proteomes" id="UP000224607"/>
    </source>
</evidence>
<dbReference type="OrthoDB" id="6537767at2"/>
<name>A0A1I3XUT3_9GAMM</name>
<gene>
    <name evidence="2" type="ORF">SAMN05421680_13910</name>
    <name evidence="1" type="ORF">Xmau_00268</name>
</gene>
<sequence length="157" mass="17169">MAKFERTLETSLSVSADTATDATSALINWVPIDTSVKEINYTGGQKSDIEVTTLGSREQEMINGLAAPAEITLSGHWTAEEKGQDILRFAYNTDQAYAFRVQFPSGHGYTFLAEVRQETWSAAANGIVNATFTLRMKGRPVPLAKKTKTDLVKGEHA</sequence>